<organism evidence="1 2">
    <name type="scientific">Emergomyces africanus</name>
    <dbReference type="NCBI Taxonomy" id="1955775"/>
    <lineage>
        <taxon>Eukaryota</taxon>
        <taxon>Fungi</taxon>
        <taxon>Dikarya</taxon>
        <taxon>Ascomycota</taxon>
        <taxon>Pezizomycotina</taxon>
        <taxon>Eurotiomycetes</taxon>
        <taxon>Eurotiomycetidae</taxon>
        <taxon>Onygenales</taxon>
        <taxon>Ajellomycetaceae</taxon>
        <taxon>Emergomyces</taxon>
    </lineage>
</organism>
<dbReference type="AlphaFoldDB" id="A0A1B7NJX1"/>
<dbReference type="EMBL" id="LGUA01003283">
    <property type="protein sequence ID" value="OAX77129.1"/>
    <property type="molecule type" value="Genomic_DNA"/>
</dbReference>
<comment type="caution">
    <text evidence="1">The sequence shown here is derived from an EMBL/GenBank/DDBJ whole genome shotgun (WGS) entry which is preliminary data.</text>
</comment>
<gene>
    <name evidence="1" type="ORF">ACJ72_08576</name>
</gene>
<protein>
    <submittedName>
        <fullName evidence="1">Uncharacterized protein</fullName>
    </submittedName>
</protein>
<proteinExistence type="predicted"/>
<evidence type="ECO:0000313" key="1">
    <source>
        <dbReference type="EMBL" id="OAX77129.1"/>
    </source>
</evidence>
<reference evidence="1 2" key="1">
    <citation type="submission" date="2015-07" db="EMBL/GenBank/DDBJ databases">
        <title>Emmonsia species relationships and genome sequence.</title>
        <authorList>
            <person name="Cuomo C.A."/>
            <person name="Schwartz I.S."/>
            <person name="Kenyon C."/>
            <person name="de Hoog G.S."/>
            <person name="Govender N.P."/>
            <person name="Botha A."/>
            <person name="Moreno L."/>
            <person name="de Vries M."/>
            <person name="Munoz J.F."/>
            <person name="Stielow J.B."/>
        </authorList>
    </citation>
    <scope>NUCLEOTIDE SEQUENCE [LARGE SCALE GENOMIC DNA]</scope>
    <source>
        <strain evidence="1 2">CBS 136260</strain>
    </source>
</reference>
<dbReference type="Proteomes" id="UP000091918">
    <property type="component" value="Unassembled WGS sequence"/>
</dbReference>
<evidence type="ECO:0000313" key="2">
    <source>
        <dbReference type="Proteomes" id="UP000091918"/>
    </source>
</evidence>
<keyword evidence="2" id="KW-1185">Reference proteome</keyword>
<accession>A0A1B7NJX1</accession>
<name>A0A1B7NJX1_9EURO</name>
<sequence length="81" mass="8937">MQSLEAPIPVGGQGVRSVILRFCERAKFRAASLASMHIPHGAHDISTSGASPRWYLLGLLRDIIPSMIPWSAYDLATETMW</sequence>